<keyword evidence="6" id="KW-1185">Reference proteome</keyword>
<dbReference type="GO" id="GO:0045892">
    <property type="term" value="P:negative regulation of DNA-templated transcription"/>
    <property type="evidence" value="ECO:0007669"/>
    <property type="project" value="TreeGrafter"/>
</dbReference>
<dbReference type="InterPro" id="IPR050679">
    <property type="entry name" value="Bact_HTH_transcr_reg"/>
</dbReference>
<dbReference type="Gene3D" id="3.40.1410.10">
    <property type="entry name" value="Chorismate lyase-like"/>
    <property type="match status" value="1"/>
</dbReference>
<feature type="domain" description="HTH gntR-type" evidence="4">
    <location>
        <begin position="5"/>
        <end position="72"/>
    </location>
</feature>
<dbReference type="SMART" id="SM00866">
    <property type="entry name" value="UTRA"/>
    <property type="match status" value="1"/>
</dbReference>
<organism evidence="5 6">
    <name type="scientific">Cellulomonas fimi</name>
    <dbReference type="NCBI Taxonomy" id="1708"/>
    <lineage>
        <taxon>Bacteria</taxon>
        <taxon>Bacillati</taxon>
        <taxon>Actinomycetota</taxon>
        <taxon>Actinomycetes</taxon>
        <taxon>Micrococcales</taxon>
        <taxon>Cellulomonadaceae</taxon>
        <taxon>Cellulomonas</taxon>
    </lineage>
</organism>
<keyword evidence="1" id="KW-0805">Transcription regulation</keyword>
<dbReference type="InterPro" id="IPR011663">
    <property type="entry name" value="UTRA"/>
</dbReference>
<proteinExistence type="predicted"/>
<dbReference type="InterPro" id="IPR028978">
    <property type="entry name" value="Chorismate_lyase_/UTRA_dom_sf"/>
</dbReference>
<name>A0A7Y0LYT9_CELFI</name>
<dbReference type="PROSITE" id="PS50949">
    <property type="entry name" value="HTH_GNTR"/>
    <property type="match status" value="1"/>
</dbReference>
<dbReference type="InterPro" id="IPR036388">
    <property type="entry name" value="WH-like_DNA-bd_sf"/>
</dbReference>
<dbReference type="PANTHER" id="PTHR44846">
    <property type="entry name" value="MANNOSYL-D-GLYCERATE TRANSPORT/METABOLISM SYSTEM REPRESSOR MNGR-RELATED"/>
    <property type="match status" value="1"/>
</dbReference>
<evidence type="ECO:0000256" key="1">
    <source>
        <dbReference type="ARBA" id="ARBA00023015"/>
    </source>
</evidence>
<dbReference type="Pfam" id="PF07702">
    <property type="entry name" value="UTRA"/>
    <property type="match status" value="1"/>
</dbReference>
<dbReference type="Gene3D" id="1.10.10.10">
    <property type="entry name" value="Winged helix-like DNA-binding domain superfamily/Winged helix DNA-binding domain"/>
    <property type="match status" value="1"/>
</dbReference>
<dbReference type="InterPro" id="IPR036390">
    <property type="entry name" value="WH_DNA-bd_sf"/>
</dbReference>
<dbReference type="PANTHER" id="PTHR44846:SF1">
    <property type="entry name" value="MANNOSYL-D-GLYCERATE TRANSPORT_METABOLISM SYSTEM REPRESSOR MNGR-RELATED"/>
    <property type="match status" value="1"/>
</dbReference>
<evidence type="ECO:0000256" key="2">
    <source>
        <dbReference type="ARBA" id="ARBA00023125"/>
    </source>
</evidence>
<dbReference type="CDD" id="cd07377">
    <property type="entry name" value="WHTH_GntR"/>
    <property type="match status" value="1"/>
</dbReference>
<sequence length="240" mass="26342">MANRDTAVQSALLRLRHLIAMRFEVGDQLPTEKTLAESMDVSRGTVREALGILATEGIVNRRWGAGTFVNPPRPVASLNMSAIQSFRDRVQSSGRIVTLLDGTCERVECPPDASRALQLSNGATAWLVRRLFAVDGTPAALMHEHIPLELFGRPIDPAPMRSLETDLFEMLNRHQRGATAHTVTDIEAVALDAADAEPLGLDPGCPVIRAVQVTYSPDNEPLAYGRSLQRTDLVRMRITR</sequence>
<gene>
    <name evidence="5" type="ORF">HIR71_03230</name>
</gene>
<dbReference type="RefSeq" id="WP_169323381.1">
    <property type="nucleotide sequence ID" value="NZ_JABCJJ010000003.1"/>
</dbReference>
<dbReference type="SMART" id="SM00345">
    <property type="entry name" value="HTH_GNTR"/>
    <property type="match status" value="1"/>
</dbReference>
<dbReference type="AlphaFoldDB" id="A0A7Y0LYT9"/>
<dbReference type="PRINTS" id="PR00035">
    <property type="entry name" value="HTHGNTR"/>
</dbReference>
<dbReference type="Proteomes" id="UP000562124">
    <property type="component" value="Unassembled WGS sequence"/>
</dbReference>
<evidence type="ECO:0000256" key="3">
    <source>
        <dbReference type="ARBA" id="ARBA00023163"/>
    </source>
</evidence>
<reference evidence="5 6" key="1">
    <citation type="submission" date="2020-04" db="EMBL/GenBank/DDBJ databases">
        <title>Sequencing and Assembly of C. fimi.</title>
        <authorList>
            <person name="Ramsey A.R."/>
        </authorList>
    </citation>
    <scope>NUCLEOTIDE SEQUENCE [LARGE SCALE GENOMIC DNA]</scope>
    <source>
        <strain evidence="5 6">SB</strain>
    </source>
</reference>
<dbReference type="GO" id="GO:0003677">
    <property type="term" value="F:DNA binding"/>
    <property type="evidence" value="ECO:0007669"/>
    <property type="project" value="UniProtKB-KW"/>
</dbReference>
<keyword evidence="2" id="KW-0238">DNA-binding</keyword>
<dbReference type="Pfam" id="PF00392">
    <property type="entry name" value="GntR"/>
    <property type="match status" value="1"/>
</dbReference>
<keyword evidence="3" id="KW-0804">Transcription</keyword>
<comment type="caution">
    <text evidence="5">The sequence shown here is derived from an EMBL/GenBank/DDBJ whole genome shotgun (WGS) entry which is preliminary data.</text>
</comment>
<dbReference type="SUPFAM" id="SSF64288">
    <property type="entry name" value="Chorismate lyase-like"/>
    <property type="match status" value="1"/>
</dbReference>
<dbReference type="InterPro" id="IPR000524">
    <property type="entry name" value="Tscrpt_reg_HTH_GntR"/>
</dbReference>
<dbReference type="EMBL" id="JABCJJ010000003">
    <property type="protein sequence ID" value="NMR19237.1"/>
    <property type="molecule type" value="Genomic_DNA"/>
</dbReference>
<protein>
    <submittedName>
        <fullName evidence="5">GntR family transcriptional regulator</fullName>
    </submittedName>
</protein>
<evidence type="ECO:0000259" key="4">
    <source>
        <dbReference type="PROSITE" id="PS50949"/>
    </source>
</evidence>
<dbReference type="SUPFAM" id="SSF46785">
    <property type="entry name" value="Winged helix' DNA-binding domain"/>
    <property type="match status" value="1"/>
</dbReference>
<evidence type="ECO:0000313" key="5">
    <source>
        <dbReference type="EMBL" id="NMR19237.1"/>
    </source>
</evidence>
<accession>A0A7Y0LYT9</accession>
<dbReference type="GO" id="GO:0003700">
    <property type="term" value="F:DNA-binding transcription factor activity"/>
    <property type="evidence" value="ECO:0007669"/>
    <property type="project" value="InterPro"/>
</dbReference>
<evidence type="ECO:0000313" key="6">
    <source>
        <dbReference type="Proteomes" id="UP000562124"/>
    </source>
</evidence>